<dbReference type="SUPFAM" id="SSF48264">
    <property type="entry name" value="Cytochrome P450"/>
    <property type="match status" value="1"/>
</dbReference>
<dbReference type="GO" id="GO:0020037">
    <property type="term" value="F:heme binding"/>
    <property type="evidence" value="ECO:0007669"/>
    <property type="project" value="InterPro"/>
</dbReference>
<dbReference type="GO" id="GO:0016705">
    <property type="term" value="F:oxidoreductase activity, acting on paired donors, with incorporation or reduction of molecular oxygen"/>
    <property type="evidence" value="ECO:0007669"/>
    <property type="project" value="InterPro"/>
</dbReference>
<protein>
    <recommendedName>
        <fullName evidence="3">Cytochrome P450</fullName>
    </recommendedName>
</protein>
<dbReference type="InterPro" id="IPR001128">
    <property type="entry name" value="Cyt_P450"/>
</dbReference>
<dbReference type="OrthoDB" id="3934656at2759"/>
<dbReference type="Pfam" id="PF00067">
    <property type="entry name" value="p450"/>
    <property type="match status" value="1"/>
</dbReference>
<accession>A0A0F4Z541</accession>
<dbReference type="AlphaFoldDB" id="A0A0F4Z541"/>
<comment type="caution">
    <text evidence="1">The sequence shown here is derived from an EMBL/GenBank/DDBJ whole genome shotgun (WGS) entry which is preliminary data.</text>
</comment>
<dbReference type="PANTHER" id="PTHR24305">
    <property type="entry name" value="CYTOCHROME P450"/>
    <property type="match status" value="1"/>
</dbReference>
<evidence type="ECO:0000313" key="2">
    <source>
        <dbReference type="Proteomes" id="UP000053958"/>
    </source>
</evidence>
<reference evidence="1 2" key="1">
    <citation type="submission" date="2015-04" db="EMBL/GenBank/DDBJ databases">
        <authorList>
            <person name="Heijne W.H."/>
            <person name="Fedorova N.D."/>
            <person name="Nierman W.C."/>
            <person name="Vollebregt A.W."/>
            <person name="Zhao Z."/>
            <person name="Wu L."/>
            <person name="Kumar M."/>
            <person name="Stam H."/>
            <person name="van den Berg M.A."/>
            <person name="Pel H.J."/>
        </authorList>
    </citation>
    <scope>NUCLEOTIDE SEQUENCE [LARGE SCALE GENOMIC DNA]</scope>
    <source>
        <strain evidence="1 2">CBS 393.64</strain>
    </source>
</reference>
<dbReference type="EMBL" id="LASV01000033">
    <property type="protein sequence ID" value="KKA25196.1"/>
    <property type="molecule type" value="Genomic_DNA"/>
</dbReference>
<dbReference type="InterPro" id="IPR036396">
    <property type="entry name" value="Cyt_P450_sf"/>
</dbReference>
<dbReference type="InterPro" id="IPR050121">
    <property type="entry name" value="Cytochrome_P450_monoxygenase"/>
</dbReference>
<dbReference type="Proteomes" id="UP000053958">
    <property type="component" value="Unassembled WGS sequence"/>
</dbReference>
<dbReference type="PANTHER" id="PTHR24305:SF190">
    <property type="entry name" value="P450, PUTATIVE (EUROFUNG)-RELATED"/>
    <property type="match status" value="1"/>
</dbReference>
<gene>
    <name evidence="1" type="ORF">T310_0787</name>
</gene>
<dbReference type="GO" id="GO:0004497">
    <property type="term" value="F:monooxygenase activity"/>
    <property type="evidence" value="ECO:0007669"/>
    <property type="project" value="InterPro"/>
</dbReference>
<dbReference type="CDD" id="cd11060">
    <property type="entry name" value="CYP57A1-like"/>
    <property type="match status" value="1"/>
</dbReference>
<dbReference type="GeneID" id="25312841"/>
<dbReference type="Gene3D" id="1.10.630.10">
    <property type="entry name" value="Cytochrome P450"/>
    <property type="match status" value="1"/>
</dbReference>
<dbReference type="GO" id="GO:0005506">
    <property type="term" value="F:iron ion binding"/>
    <property type="evidence" value="ECO:0007669"/>
    <property type="project" value="InterPro"/>
</dbReference>
<sequence length="500" mass="57076">MTIFFSSITTITTLLFAFLLLRSVLRAVLSPLRNVPGPFLARFSRLWYLRQVLRGDWEKVDIELHRRYGPIVRIAPNEYSIDDVDAVKIIYGQGSKFTKSPWYIASGNPSSPPHASDLFSELSPTRHALNRRQVAQLYSVTNLLKMEPCVRECTALLTARFEEFARSGSNLQKGEVVDLQHWLQCYAFDVIGLITVARRFGFLDKGEDSYGIFAALHAYLRYCAAVGVYWELHPWLYRLLARFGASGTAYITEFARRQIVERRELMQKKNLQDDDAADDNFLSKVLAMHDEDPARFTEGHVLTTCIMNIGAGSDTTSISLSAILWYLIKTPRCLEKLRDEIAHKESTGQLSNPVTFQQSQQMPYLQAVIKEGLRMHPATGLPLGRVVPKGGETIAGRFFPEGVIFKTIVGINTWVAHRNKDIFGSDADTFRPERWLEVEDDEDEEVKARKMERYFLPLVRTFDFDLADDVDDEDDDYALQTENVCLARSYSTYGGIYHNY</sequence>
<proteinExistence type="predicted"/>
<evidence type="ECO:0008006" key="3">
    <source>
        <dbReference type="Google" id="ProtNLM"/>
    </source>
</evidence>
<keyword evidence="2" id="KW-1185">Reference proteome</keyword>
<dbReference type="STRING" id="1408163.A0A0F4Z541"/>
<evidence type="ECO:0000313" key="1">
    <source>
        <dbReference type="EMBL" id="KKA25196.1"/>
    </source>
</evidence>
<dbReference type="RefSeq" id="XP_013331808.1">
    <property type="nucleotide sequence ID" value="XM_013476354.1"/>
</dbReference>
<organism evidence="1 2">
    <name type="scientific">Rasamsonia emersonii (strain ATCC 16479 / CBS 393.64 / IMI 116815)</name>
    <dbReference type="NCBI Taxonomy" id="1408163"/>
    <lineage>
        <taxon>Eukaryota</taxon>
        <taxon>Fungi</taxon>
        <taxon>Dikarya</taxon>
        <taxon>Ascomycota</taxon>
        <taxon>Pezizomycotina</taxon>
        <taxon>Eurotiomycetes</taxon>
        <taxon>Eurotiomycetidae</taxon>
        <taxon>Eurotiales</taxon>
        <taxon>Trichocomaceae</taxon>
        <taxon>Rasamsonia</taxon>
    </lineage>
</organism>
<name>A0A0F4Z541_RASE3</name>